<name>A0A7Z0IKI0_9ACTN</name>
<evidence type="ECO:0000313" key="3">
    <source>
        <dbReference type="Proteomes" id="UP000527616"/>
    </source>
</evidence>
<keyword evidence="1" id="KW-0812">Transmembrane</keyword>
<feature type="transmembrane region" description="Helical" evidence="1">
    <location>
        <begin position="34"/>
        <end position="53"/>
    </location>
</feature>
<dbReference type="RefSeq" id="WP_179444495.1">
    <property type="nucleotide sequence ID" value="NZ_JACBZS010000001.1"/>
</dbReference>
<reference evidence="2 3" key="1">
    <citation type="submission" date="2020-07" db="EMBL/GenBank/DDBJ databases">
        <title>Sequencing the genomes of 1000 actinobacteria strains.</title>
        <authorList>
            <person name="Klenk H.-P."/>
        </authorList>
    </citation>
    <scope>NUCLEOTIDE SEQUENCE [LARGE SCALE GENOMIC DNA]</scope>
    <source>
        <strain evidence="2 3">DSM 103164</strain>
    </source>
</reference>
<evidence type="ECO:0000313" key="2">
    <source>
        <dbReference type="EMBL" id="NYI70551.1"/>
    </source>
</evidence>
<evidence type="ECO:0000256" key="1">
    <source>
        <dbReference type="SAM" id="Phobius"/>
    </source>
</evidence>
<organism evidence="2 3">
    <name type="scientific">Naumannella cuiyingiana</name>
    <dbReference type="NCBI Taxonomy" id="1347891"/>
    <lineage>
        <taxon>Bacteria</taxon>
        <taxon>Bacillati</taxon>
        <taxon>Actinomycetota</taxon>
        <taxon>Actinomycetes</taxon>
        <taxon>Propionibacteriales</taxon>
        <taxon>Propionibacteriaceae</taxon>
        <taxon>Naumannella</taxon>
    </lineage>
</organism>
<comment type="caution">
    <text evidence="2">The sequence shown here is derived from an EMBL/GenBank/DDBJ whole genome shotgun (WGS) entry which is preliminary data.</text>
</comment>
<proteinExistence type="predicted"/>
<protein>
    <submittedName>
        <fullName evidence="2">Flp pilus assembly protein TadB</fullName>
    </submittedName>
</protein>
<gene>
    <name evidence="2" type="ORF">GGQ54_001111</name>
</gene>
<accession>A0A7Z0IKI0</accession>
<dbReference type="EMBL" id="JACBZS010000001">
    <property type="protein sequence ID" value="NYI70551.1"/>
    <property type="molecule type" value="Genomic_DNA"/>
</dbReference>
<sequence length="72" mass="7750">MTSSLRWSIATFACFAAALLAVLAANVPPGRSAPIVCFAIAGAFVIVGLVLRFQTVRQLNRESRERHGHKPS</sequence>
<dbReference type="Proteomes" id="UP000527616">
    <property type="component" value="Unassembled WGS sequence"/>
</dbReference>
<keyword evidence="3" id="KW-1185">Reference proteome</keyword>
<dbReference type="AlphaFoldDB" id="A0A7Z0IKI0"/>
<keyword evidence="1" id="KW-0472">Membrane</keyword>
<keyword evidence="1" id="KW-1133">Transmembrane helix</keyword>